<evidence type="ECO:0000313" key="6">
    <source>
        <dbReference type="Proteomes" id="UP000030185"/>
    </source>
</evidence>
<dbReference type="Pfam" id="PF02550">
    <property type="entry name" value="AcetylCoA_hydro"/>
    <property type="match status" value="1"/>
</dbReference>
<dbReference type="EMBL" id="BBLT01000015">
    <property type="protein sequence ID" value="GAL87669.1"/>
    <property type="molecule type" value="Genomic_DNA"/>
</dbReference>
<dbReference type="InterPro" id="IPR003702">
    <property type="entry name" value="ActCoA_hydro_N"/>
</dbReference>
<evidence type="ECO:0000256" key="1">
    <source>
        <dbReference type="ARBA" id="ARBA00009632"/>
    </source>
</evidence>
<evidence type="ECO:0000259" key="3">
    <source>
        <dbReference type="Pfam" id="PF02550"/>
    </source>
</evidence>
<evidence type="ECO:0000256" key="2">
    <source>
        <dbReference type="ARBA" id="ARBA00022679"/>
    </source>
</evidence>
<dbReference type="GO" id="GO:0006083">
    <property type="term" value="P:acetate metabolic process"/>
    <property type="evidence" value="ECO:0007669"/>
    <property type="project" value="InterPro"/>
</dbReference>
<keyword evidence="6" id="KW-1185">Reference proteome</keyword>
<sequence>MNYTTAEEAIKIIKSNDRVFIHSVAAAPKILIEAMVKRAVELKNVEIIHMHTEGQAEYVKPEYQNNFHLKSLFVGANVREATQSGRADYIPIFLSEIPILFRRKLLPVNVALVQVSPPDRFGYCSLGVSVDTTKAVIETAETVIAQINPSMPRTYGDGLIHISNFNFMIEHDSPIYEAKVSPPTEIDKKIGYHVASLIEDGATLQMGIGNIPNAVLASLTNHKRLGVHSEMFSDGLIPLIEKGVVTGEDKIIDRGKVVATFAMGCKSTYDFMDNNPVIKMKEVSYTNDVANIRKNKKVSAINSAIEIDLTGQVCADSIGTKHYSGVGGQIDFIRGASYSEGGKPIIAFPSVTTKGESKIVPYLKTGAGVVSTRANVHFIVTEYGVVDLFGKSMKERAELLTSIAHPDHREFLEKKFHERFK</sequence>
<accession>A0A098LMD0</accession>
<protein>
    <submittedName>
        <fullName evidence="5">Propionyl-CoA:succinate CoA transferase</fullName>
    </submittedName>
</protein>
<comment type="caution">
    <text evidence="5">The sequence shown here is derived from an EMBL/GenBank/DDBJ whole genome shotgun (WGS) entry which is preliminary data.</text>
</comment>
<evidence type="ECO:0000259" key="4">
    <source>
        <dbReference type="Pfam" id="PF13336"/>
    </source>
</evidence>
<dbReference type="GO" id="GO:0008775">
    <property type="term" value="F:acetate CoA-transferase activity"/>
    <property type="evidence" value="ECO:0007669"/>
    <property type="project" value="InterPro"/>
</dbReference>
<dbReference type="eggNOG" id="COG0427">
    <property type="taxonomic scope" value="Bacteria"/>
</dbReference>
<dbReference type="OrthoDB" id="9801795at2"/>
<dbReference type="InterPro" id="IPR046433">
    <property type="entry name" value="ActCoA_hydro"/>
</dbReference>
<comment type="similarity">
    <text evidence="1">Belongs to the acetyl-CoA hydrolase/transferase family.</text>
</comment>
<dbReference type="Gene3D" id="3.40.1080.10">
    <property type="entry name" value="Glutaconate Coenzyme A-transferase"/>
    <property type="match status" value="1"/>
</dbReference>
<dbReference type="AlphaFoldDB" id="A0A098LMD0"/>
<evidence type="ECO:0000313" key="5">
    <source>
        <dbReference type="EMBL" id="GAL87669.1"/>
    </source>
</evidence>
<dbReference type="Proteomes" id="UP000030185">
    <property type="component" value="Unassembled WGS sequence"/>
</dbReference>
<dbReference type="InterPro" id="IPR037171">
    <property type="entry name" value="NagB/RpiA_transferase-like"/>
</dbReference>
<dbReference type="RefSeq" id="WP_045469587.1">
    <property type="nucleotide sequence ID" value="NZ_BBLT01000015.1"/>
</dbReference>
<dbReference type="Gene3D" id="3.40.1080.20">
    <property type="entry name" value="Acetyl-CoA hydrolase/transferase C-terminal domain"/>
    <property type="match status" value="1"/>
</dbReference>
<organism evidence="5 6">
    <name type="scientific">Sporocytophaga myxococcoides</name>
    <dbReference type="NCBI Taxonomy" id="153721"/>
    <lineage>
        <taxon>Bacteria</taxon>
        <taxon>Pseudomonadati</taxon>
        <taxon>Bacteroidota</taxon>
        <taxon>Cytophagia</taxon>
        <taxon>Cytophagales</taxon>
        <taxon>Cytophagaceae</taxon>
        <taxon>Sporocytophaga</taxon>
    </lineage>
</organism>
<dbReference type="PANTHER" id="PTHR21432">
    <property type="entry name" value="ACETYL-COA HYDROLASE-RELATED"/>
    <property type="match status" value="1"/>
</dbReference>
<feature type="domain" description="Acetyl-CoA hydrolase/transferase C-terminal" evidence="4">
    <location>
        <begin position="264"/>
        <end position="415"/>
    </location>
</feature>
<dbReference type="InterPro" id="IPR038460">
    <property type="entry name" value="AcetylCoA_hyd_C_sf"/>
</dbReference>
<keyword evidence="2 5" id="KW-0808">Transferase</keyword>
<dbReference type="STRING" id="153721.MYP_4899"/>
<dbReference type="Gene3D" id="3.30.750.70">
    <property type="entry name" value="4-hydroxybutyrate coenzyme like domains"/>
    <property type="match status" value="1"/>
</dbReference>
<name>A0A098LMD0_9BACT</name>
<feature type="domain" description="Acetyl-CoA hydrolase/transferase N-terminal" evidence="3">
    <location>
        <begin position="5"/>
        <end position="173"/>
    </location>
</feature>
<dbReference type="SUPFAM" id="SSF100950">
    <property type="entry name" value="NagB/RpiA/CoA transferase-like"/>
    <property type="match status" value="2"/>
</dbReference>
<gene>
    <name evidence="5" type="ORF">MYP_4899</name>
</gene>
<reference evidence="5 6" key="1">
    <citation type="submission" date="2014-09" db="EMBL/GenBank/DDBJ databases">
        <title>Sporocytophaga myxococcoides PG-01 genome sequencing.</title>
        <authorList>
            <person name="Liu L."/>
            <person name="Gao P.J."/>
            <person name="Chen G.J."/>
            <person name="Wang L.S."/>
        </authorList>
    </citation>
    <scope>NUCLEOTIDE SEQUENCE [LARGE SCALE GENOMIC DNA]</scope>
    <source>
        <strain evidence="5 6">PG-01</strain>
    </source>
</reference>
<dbReference type="InterPro" id="IPR026888">
    <property type="entry name" value="AcetylCoA_hyd_C"/>
</dbReference>
<dbReference type="PANTHER" id="PTHR21432:SF20">
    <property type="entry name" value="ACETYL-COA HYDROLASE"/>
    <property type="match status" value="1"/>
</dbReference>
<dbReference type="Pfam" id="PF13336">
    <property type="entry name" value="AcetylCoA_hyd_C"/>
    <property type="match status" value="1"/>
</dbReference>
<proteinExistence type="inferred from homology"/>